<gene>
    <name evidence="10" type="primary">fluC</name>
    <name evidence="10" type="synonym">crcB</name>
    <name evidence="12" type="ORF">FM104_12220</name>
</gene>
<keyword evidence="5 10" id="KW-0472">Membrane</keyword>
<dbReference type="HAMAP" id="MF_00454">
    <property type="entry name" value="FluC"/>
    <property type="match status" value="1"/>
</dbReference>
<evidence type="ECO:0000256" key="5">
    <source>
        <dbReference type="ARBA" id="ARBA00023136"/>
    </source>
</evidence>
<dbReference type="InterPro" id="IPR003691">
    <property type="entry name" value="FluC"/>
</dbReference>
<evidence type="ECO:0000313" key="13">
    <source>
        <dbReference type="Proteomes" id="UP000196320"/>
    </source>
</evidence>
<feature type="transmembrane region" description="Helical" evidence="10">
    <location>
        <begin position="79"/>
        <end position="102"/>
    </location>
</feature>
<comment type="catalytic activity">
    <reaction evidence="8">
        <text>fluoride(in) = fluoride(out)</text>
        <dbReference type="Rhea" id="RHEA:76159"/>
        <dbReference type="ChEBI" id="CHEBI:17051"/>
    </reaction>
    <physiologicalReaction direction="left-to-right" evidence="8">
        <dbReference type="Rhea" id="RHEA:76160"/>
    </physiologicalReaction>
</comment>
<keyword evidence="10" id="KW-0915">Sodium</keyword>
<keyword evidence="3 10" id="KW-0812">Transmembrane</keyword>
<name>A0A1R4KEE7_9MICO</name>
<dbReference type="GO" id="GO:0046872">
    <property type="term" value="F:metal ion binding"/>
    <property type="evidence" value="ECO:0007669"/>
    <property type="project" value="UniProtKB-KW"/>
</dbReference>
<accession>A0A1R4KEE7</accession>
<keyword evidence="2 10" id="KW-1003">Cell membrane</keyword>
<comment type="subcellular location">
    <subcellularLocation>
        <location evidence="1 10">Cell membrane</location>
        <topology evidence="1 10">Multi-pass membrane protein</topology>
    </subcellularLocation>
</comment>
<protein>
    <recommendedName>
        <fullName evidence="10">Fluoride-specific ion channel FluC</fullName>
    </recommendedName>
</protein>
<evidence type="ECO:0000256" key="3">
    <source>
        <dbReference type="ARBA" id="ARBA00022692"/>
    </source>
</evidence>
<evidence type="ECO:0000256" key="1">
    <source>
        <dbReference type="ARBA" id="ARBA00004651"/>
    </source>
</evidence>
<keyword evidence="13" id="KW-1185">Reference proteome</keyword>
<dbReference type="PANTHER" id="PTHR28259:SF1">
    <property type="entry name" value="FLUORIDE EXPORT PROTEIN 1-RELATED"/>
    <property type="match status" value="1"/>
</dbReference>
<dbReference type="GO" id="GO:0005886">
    <property type="term" value="C:plasma membrane"/>
    <property type="evidence" value="ECO:0007669"/>
    <property type="project" value="UniProtKB-SubCell"/>
</dbReference>
<dbReference type="PANTHER" id="PTHR28259">
    <property type="entry name" value="FLUORIDE EXPORT PROTEIN 1-RELATED"/>
    <property type="match status" value="1"/>
</dbReference>
<keyword evidence="10" id="KW-0479">Metal-binding</keyword>
<evidence type="ECO:0000256" key="7">
    <source>
        <dbReference type="ARBA" id="ARBA00035120"/>
    </source>
</evidence>
<evidence type="ECO:0000256" key="9">
    <source>
        <dbReference type="ARBA" id="ARBA00049940"/>
    </source>
</evidence>
<organism evidence="12 13">
    <name type="scientific">Microbacterium esteraromaticum</name>
    <dbReference type="NCBI Taxonomy" id="57043"/>
    <lineage>
        <taxon>Bacteria</taxon>
        <taxon>Bacillati</taxon>
        <taxon>Actinomycetota</taxon>
        <taxon>Actinomycetes</taxon>
        <taxon>Micrococcales</taxon>
        <taxon>Microbacteriaceae</taxon>
        <taxon>Microbacterium</taxon>
    </lineage>
</organism>
<keyword evidence="10" id="KW-0406">Ion transport</keyword>
<dbReference type="GO" id="GO:0062054">
    <property type="term" value="F:fluoride channel activity"/>
    <property type="evidence" value="ECO:0007669"/>
    <property type="project" value="UniProtKB-UniRule"/>
</dbReference>
<reference evidence="12 13" key="1">
    <citation type="submission" date="2017-02" db="EMBL/GenBank/DDBJ databases">
        <authorList>
            <person name="Peterson S.W."/>
        </authorList>
    </citation>
    <scope>NUCLEOTIDE SEQUENCE [LARGE SCALE GENOMIC DNA]</scope>
    <source>
        <strain evidence="12 13">B Mb 05.01</strain>
    </source>
</reference>
<feature type="binding site" evidence="10">
    <location>
        <position position="124"/>
    </location>
    <ligand>
        <name>Na(+)</name>
        <dbReference type="ChEBI" id="CHEBI:29101"/>
        <note>structural</note>
    </ligand>
</feature>
<dbReference type="GO" id="GO:0140114">
    <property type="term" value="P:cellular detoxification of fluoride"/>
    <property type="evidence" value="ECO:0007669"/>
    <property type="project" value="UniProtKB-UniRule"/>
</dbReference>
<evidence type="ECO:0000256" key="11">
    <source>
        <dbReference type="SAM" id="MobiDB-lite"/>
    </source>
</evidence>
<dbReference type="AlphaFoldDB" id="A0A1R4KEE7"/>
<comment type="activity regulation">
    <text evidence="10">Na(+) is not transported, but it plays an essential structural role and its presence is essential for fluoride channel function.</text>
</comment>
<keyword evidence="10" id="KW-0813">Transport</keyword>
<feature type="transmembrane region" description="Helical" evidence="10">
    <location>
        <begin position="114"/>
        <end position="140"/>
    </location>
</feature>
<keyword evidence="4 10" id="KW-1133">Transmembrane helix</keyword>
<dbReference type="Pfam" id="PF02537">
    <property type="entry name" value="CRCB"/>
    <property type="match status" value="1"/>
</dbReference>
<comment type="function">
    <text evidence="9 10">Fluoride-specific ion channel. Important for reducing fluoride concentration in the cell, thus reducing its toxicity.</text>
</comment>
<evidence type="ECO:0000256" key="6">
    <source>
        <dbReference type="ARBA" id="ARBA00023303"/>
    </source>
</evidence>
<evidence type="ECO:0000256" key="2">
    <source>
        <dbReference type="ARBA" id="ARBA00022475"/>
    </source>
</evidence>
<proteinExistence type="inferred from homology"/>
<evidence type="ECO:0000256" key="10">
    <source>
        <dbReference type="HAMAP-Rule" id="MF_00454"/>
    </source>
</evidence>
<evidence type="ECO:0000256" key="8">
    <source>
        <dbReference type="ARBA" id="ARBA00035585"/>
    </source>
</evidence>
<feature type="binding site" evidence="10">
    <location>
        <position position="127"/>
    </location>
    <ligand>
        <name>Na(+)</name>
        <dbReference type="ChEBI" id="CHEBI:29101"/>
        <note>structural</note>
    </ligand>
</feature>
<evidence type="ECO:0000313" key="12">
    <source>
        <dbReference type="EMBL" id="SJN42741.1"/>
    </source>
</evidence>
<sequence length="182" mass="18684">MNAFDPVAGADPIRSRAPEEDPITPLPLDSDIEVDQGSAGEPQPMHLRASSLALVFAGGVAGVAAREALTLAFPAAGGIPWAILTANLTGAFVLGILLDALARRGPDHGRRRTLRLLLGTGLIGGYTTYSALATDAVLLLDAGQTALGIGYALSTVLLGGVATWVGILVAATTHRTRAERRA</sequence>
<dbReference type="EMBL" id="FUKO01000030">
    <property type="protein sequence ID" value="SJN42741.1"/>
    <property type="molecule type" value="Genomic_DNA"/>
</dbReference>
<comment type="similarity">
    <text evidence="7 10">Belongs to the fluoride channel Fluc/FEX (TC 1.A.43) family.</text>
</comment>
<dbReference type="RefSeq" id="WP_256971644.1">
    <property type="nucleotide sequence ID" value="NZ_FUKO01000030.1"/>
</dbReference>
<feature type="region of interest" description="Disordered" evidence="11">
    <location>
        <begin position="1"/>
        <end position="41"/>
    </location>
</feature>
<feature type="transmembrane region" description="Helical" evidence="10">
    <location>
        <begin position="146"/>
        <end position="171"/>
    </location>
</feature>
<keyword evidence="6 10" id="KW-0407">Ion channel</keyword>
<evidence type="ECO:0000256" key="4">
    <source>
        <dbReference type="ARBA" id="ARBA00022989"/>
    </source>
</evidence>
<dbReference type="Proteomes" id="UP000196320">
    <property type="component" value="Unassembled WGS sequence"/>
</dbReference>